<feature type="compositionally biased region" description="Basic and acidic residues" evidence="1">
    <location>
        <begin position="332"/>
        <end position="344"/>
    </location>
</feature>
<dbReference type="GO" id="GO:0032012">
    <property type="term" value="P:regulation of ARF protein signal transduction"/>
    <property type="evidence" value="ECO:0007669"/>
    <property type="project" value="InterPro"/>
</dbReference>
<organism evidence="5 6">
    <name type="scientific">Cafeteria roenbergensis</name>
    <name type="common">Marine flagellate</name>
    <dbReference type="NCBI Taxonomy" id="33653"/>
    <lineage>
        <taxon>Eukaryota</taxon>
        <taxon>Sar</taxon>
        <taxon>Stramenopiles</taxon>
        <taxon>Bigyra</taxon>
        <taxon>Opalozoa</taxon>
        <taxon>Bicosoecida</taxon>
        <taxon>Cafeteriaceae</taxon>
        <taxon>Cafeteria</taxon>
    </lineage>
</organism>
<feature type="domain" description="ACB" evidence="4">
    <location>
        <begin position="1709"/>
        <end position="1808"/>
    </location>
</feature>
<feature type="compositionally biased region" description="Acidic residues" evidence="1">
    <location>
        <begin position="1287"/>
        <end position="1297"/>
    </location>
</feature>
<dbReference type="InterPro" id="IPR035984">
    <property type="entry name" value="Acyl-CoA-binding_sf"/>
</dbReference>
<feature type="region of interest" description="Disordered" evidence="1">
    <location>
        <begin position="625"/>
        <end position="741"/>
    </location>
</feature>
<proteinExistence type="predicted"/>
<dbReference type="PROSITE" id="PS50190">
    <property type="entry name" value="SEC7"/>
    <property type="match status" value="1"/>
</dbReference>
<evidence type="ECO:0000313" key="6">
    <source>
        <dbReference type="Proteomes" id="UP000324907"/>
    </source>
</evidence>
<dbReference type="EMBL" id="VLTL01000042">
    <property type="protein sequence ID" value="KAA0166098.1"/>
    <property type="molecule type" value="Genomic_DNA"/>
</dbReference>
<dbReference type="Gene3D" id="2.30.29.30">
    <property type="entry name" value="Pleckstrin-homology domain (PH domain)/Phosphotyrosine-binding domain (PTB)"/>
    <property type="match status" value="1"/>
</dbReference>
<feature type="region of interest" description="Disordered" evidence="1">
    <location>
        <begin position="1270"/>
        <end position="1300"/>
    </location>
</feature>
<dbReference type="Pfam" id="PF00887">
    <property type="entry name" value="ACBP"/>
    <property type="match status" value="1"/>
</dbReference>
<dbReference type="GO" id="GO:0005737">
    <property type="term" value="C:cytoplasm"/>
    <property type="evidence" value="ECO:0007669"/>
    <property type="project" value="UniProtKB-ARBA"/>
</dbReference>
<dbReference type="PROSITE" id="PS50003">
    <property type="entry name" value="PH_DOMAIN"/>
    <property type="match status" value="1"/>
</dbReference>
<dbReference type="Gene3D" id="1.20.80.10">
    <property type="match status" value="1"/>
</dbReference>
<dbReference type="PANTHER" id="PTHR10663">
    <property type="entry name" value="GUANYL-NUCLEOTIDE EXCHANGE FACTOR"/>
    <property type="match status" value="1"/>
</dbReference>
<feature type="compositionally biased region" description="Acidic residues" evidence="1">
    <location>
        <begin position="278"/>
        <end position="309"/>
    </location>
</feature>
<dbReference type="GO" id="GO:0016192">
    <property type="term" value="P:vesicle-mediated transport"/>
    <property type="evidence" value="ECO:0007669"/>
    <property type="project" value="UniProtKB-ARBA"/>
</dbReference>
<evidence type="ECO:0008006" key="7">
    <source>
        <dbReference type="Google" id="ProtNLM"/>
    </source>
</evidence>
<dbReference type="Pfam" id="PF01369">
    <property type="entry name" value="Sec7"/>
    <property type="match status" value="1"/>
</dbReference>
<dbReference type="InterPro" id="IPR000904">
    <property type="entry name" value="Sec7_dom"/>
</dbReference>
<dbReference type="Proteomes" id="UP000324907">
    <property type="component" value="Unassembled WGS sequence"/>
</dbReference>
<dbReference type="InterPro" id="IPR023394">
    <property type="entry name" value="Sec7_C_sf"/>
</dbReference>
<feature type="domain" description="PH" evidence="2">
    <location>
        <begin position="1349"/>
        <end position="1470"/>
    </location>
</feature>
<dbReference type="InterPro" id="IPR035999">
    <property type="entry name" value="Sec7_dom_sf"/>
</dbReference>
<dbReference type="PANTHER" id="PTHR10663:SF388">
    <property type="entry name" value="GOLGI-SPECIFIC BREFELDIN A-RESISTANCE GUANINE NUCLEOTIDE EXCHANGE FACTOR 1"/>
    <property type="match status" value="1"/>
</dbReference>
<comment type="caution">
    <text evidence="5">The sequence shown here is derived from an EMBL/GenBank/DDBJ whole genome shotgun (WGS) entry which is preliminary data.</text>
</comment>
<accession>A0A5A8DLI6</accession>
<feature type="compositionally biased region" description="Acidic residues" evidence="1">
    <location>
        <begin position="694"/>
        <end position="709"/>
    </location>
</feature>
<evidence type="ECO:0000313" key="5">
    <source>
        <dbReference type="EMBL" id="KAA0166098.1"/>
    </source>
</evidence>
<dbReference type="InterPro" id="IPR011993">
    <property type="entry name" value="PH-like_dom_sf"/>
</dbReference>
<dbReference type="Gene3D" id="1.10.1000.11">
    <property type="entry name" value="Arf Nucleotide-binding Site Opener,domain 2"/>
    <property type="match status" value="1"/>
</dbReference>
<feature type="region of interest" description="Disordered" evidence="1">
    <location>
        <begin position="1480"/>
        <end position="1701"/>
    </location>
</feature>
<evidence type="ECO:0000256" key="1">
    <source>
        <dbReference type="SAM" id="MobiDB-lite"/>
    </source>
</evidence>
<sequence>MAGDAYVEAAWLGALSRVADAAAGSACTADKGAFDQRVHDACRLVLQAAHHGGMVAPRALLPQLRRLPSPLEARAPGGLPLSSLLPAAVAMACAHSEARPVTGVVILRGADEPPPGFSRVRLSAAGRFSGELSGTSTPARDGVWLALERNPSRAPLTSAIVVDIQAGGFMPPGFVAAVRPNGGQPEPLNPPPRSSGSLFLCVARGSVAPGSPLLDLAPWYLEGGSSSDVRAAASTLALRSTRQRAVARASMTVDALAKGAGRTRGALLAHGLLVPGQSDEEEDEEEDDEDEDEEEDEEDEDGDEDEEGGGELHAHVGDEEEDEDEEDEDKEEKEGEDGRQGRPEEADEDDLDEEVAVVGGALDDHLGPLGLRGGDYVDHSVAGPAAVLSGTPEKEAVRLPLAPAPAHLVPSPEPELLPAGFRAITTTSSESSALLRQGARSHHHIAIAVLKDLTHVTALAGADAAALRLEDDLDDAAGLEEACVTDATRPLLSALGPEVASLLRSLLFIGPQWTPPLRLIGVGTAPTDAPCLVAHLSRVSLAAQAAFHSGRRHATAASGPRAVETRSAAIAADTAVTSLWSANQGLLLLAVGVARAAVASIAVAAAVADGAVEGFTSAAERSLAARSSSNDSLGDDEHGVTLSRGSLSGGASPGTGVAHRGWQPPASPQPKALLEFADDDDDDDAAGDDSATSSDDEDLAGDDEIDIDSGAEHSSSHSGARAGALSATPREAGSPFPEDGSLSARSAALAAVDASLREAAAVARRKSLKKAVASLEKAGALPLADTDARAAFLRQWGRPQAGEVEAGEWLSEEGKGAEVQAAFDALRLVVFRGLDMQGMPFDRAVRRLLTDGGFRLPGEAQRIGRIAHAFSVSFFYDNPQPGLMRDLTVAGRDGLPAPLPAPAPRPPTQASADGRMRLASPDLAEVLAYSVIMLNTDAHNPNIAQERKMSREGFVRNNRGTDADGSDKYGGRPRDLPRAFLEHVYDAVASSEIRNIEQAPSTTAAEAAGATAASGGQAALPLTTCVAGGVPPPDPLFDPCRFAGLDNDRARKALSVDPTLFAAALGREAGAAAAQLAVSQGPARPWCLLPFRSRMTRSVLLHVLRELWPAALRVATFACLPPNHLPPHLMQRHDARTDKEVTIAGLDLLKHALSAALYLRDEALAREAAQTLAAVDAHLGGALDASGLALAANRPDLAPAHGRGHSSRWYEAVQRTAAGPLAEAPARGGWRGGSQHRAGASSRTPSGPAGRSNAHARTVTMPSGASLRLGRAAIQPPPPRASLGPDSDGDDSDDDDGGVTSTVALVHDAVRLLQAGTESHAEAAQVASMAQRFTDEAVRRYLCDSPSRRVLFEGDLVKVARRGAGRPRRYRFVLFSDLLVYAVPQVTAWSMLCCGCCCGEPGLAPRAVLRLGGARLFDAADPVSASVAARLRVPASRVIAITTIDKVVVLVAASDVAAASWRRRLREALIRLARRPATRTKTHALAASAPSGHLQRGSVPPLNSAAKAPPAASQGPGAAADGESKEPARAAAPAKDAPASAPTRDAASRAPTDAAAAAAAAPPAAATSPAAAATEPATKAVDAGPDAKAPRASLPAEAAQQGPSASAGAKASAASTPSTSEGPSSSTRRLVRGGPPAGEPAKLGEPLKGCTPPAGEHAPARHPPRSSSPLSDEAGALRRDRATKAEGVQPPRKATLADRKRAAKSLARLKAEFRAAVDASRSLLVPSEQASRPAIPRAGRLRLWALNKQAHLGDAPLEDGQSDARAILGQPAGHKKLKAWRGCAGMSHRQAMRAFVAELTQRAPSWRVASDKH</sequence>
<dbReference type="GO" id="GO:0005085">
    <property type="term" value="F:guanyl-nucleotide exchange factor activity"/>
    <property type="evidence" value="ECO:0007669"/>
    <property type="project" value="InterPro"/>
</dbReference>
<feature type="compositionally biased region" description="Low complexity" evidence="1">
    <location>
        <begin position="716"/>
        <end position="727"/>
    </location>
</feature>
<dbReference type="SMART" id="SM00233">
    <property type="entry name" value="PH"/>
    <property type="match status" value="1"/>
</dbReference>
<gene>
    <name evidence="5" type="ORF">FNF28_03266</name>
</gene>
<dbReference type="SUPFAM" id="SSF47027">
    <property type="entry name" value="Acyl-CoA binding protein"/>
    <property type="match status" value="1"/>
</dbReference>
<dbReference type="GO" id="GO:0000062">
    <property type="term" value="F:fatty-acyl-CoA binding"/>
    <property type="evidence" value="ECO:0007669"/>
    <property type="project" value="InterPro"/>
</dbReference>
<evidence type="ECO:0000259" key="2">
    <source>
        <dbReference type="PROSITE" id="PS50003"/>
    </source>
</evidence>
<name>A0A5A8DLI6_CAFRO</name>
<feature type="compositionally biased region" description="Acidic residues" evidence="1">
    <location>
        <begin position="318"/>
        <end position="331"/>
    </location>
</feature>
<evidence type="ECO:0000259" key="4">
    <source>
        <dbReference type="PROSITE" id="PS51228"/>
    </source>
</evidence>
<dbReference type="SUPFAM" id="SSF48425">
    <property type="entry name" value="Sec7 domain"/>
    <property type="match status" value="1"/>
</dbReference>
<evidence type="ECO:0000259" key="3">
    <source>
        <dbReference type="PROSITE" id="PS50190"/>
    </source>
</evidence>
<feature type="region of interest" description="Disordered" evidence="1">
    <location>
        <begin position="1223"/>
        <end position="1256"/>
    </location>
</feature>
<dbReference type="SMART" id="SM00222">
    <property type="entry name" value="Sec7"/>
    <property type="match status" value="1"/>
</dbReference>
<dbReference type="GO" id="GO:0012505">
    <property type="term" value="C:endomembrane system"/>
    <property type="evidence" value="ECO:0007669"/>
    <property type="project" value="UniProtKB-ARBA"/>
</dbReference>
<dbReference type="SUPFAM" id="SSF50729">
    <property type="entry name" value="PH domain-like"/>
    <property type="match status" value="1"/>
</dbReference>
<dbReference type="InterPro" id="IPR000582">
    <property type="entry name" value="Acyl-CoA-binding_protein"/>
</dbReference>
<reference evidence="5 6" key="1">
    <citation type="submission" date="2019-07" db="EMBL/GenBank/DDBJ databases">
        <title>Genomes of Cafeteria roenbergensis.</title>
        <authorList>
            <person name="Fischer M.G."/>
            <person name="Hackl T."/>
            <person name="Roman M."/>
        </authorList>
    </citation>
    <scope>NUCLEOTIDE SEQUENCE [LARGE SCALE GENOMIC DNA]</scope>
    <source>
        <strain evidence="5 6">RCC970-E3</strain>
    </source>
</reference>
<feature type="compositionally biased region" description="Acidic residues" evidence="1">
    <location>
        <begin position="676"/>
        <end position="687"/>
    </location>
</feature>
<dbReference type="InterPro" id="IPR014352">
    <property type="entry name" value="FERM/acyl-CoA-bd_prot_sf"/>
</dbReference>
<dbReference type="PROSITE" id="PS51228">
    <property type="entry name" value="ACB_2"/>
    <property type="match status" value="1"/>
</dbReference>
<feature type="compositionally biased region" description="Basic and acidic residues" evidence="1">
    <location>
        <begin position="1675"/>
        <end position="1684"/>
    </location>
</feature>
<dbReference type="InterPro" id="IPR001849">
    <property type="entry name" value="PH_domain"/>
</dbReference>
<feature type="compositionally biased region" description="Low complexity" evidence="1">
    <location>
        <begin position="1529"/>
        <end position="1578"/>
    </location>
</feature>
<feature type="compositionally biased region" description="Low complexity" evidence="1">
    <location>
        <begin position="1500"/>
        <end position="1520"/>
    </location>
</feature>
<protein>
    <recommendedName>
        <fullName evidence="7">SEC7 domain-containing protein</fullName>
    </recommendedName>
</protein>
<feature type="region of interest" description="Disordered" evidence="1">
    <location>
        <begin position="272"/>
        <end position="352"/>
    </location>
</feature>
<feature type="compositionally biased region" description="Low complexity" evidence="1">
    <location>
        <begin position="1596"/>
        <end position="1627"/>
    </location>
</feature>
<feature type="domain" description="SEC7" evidence="3">
    <location>
        <begin position="769"/>
        <end position="991"/>
    </location>
</feature>